<proteinExistence type="predicted"/>
<organism evidence="2 3">
    <name type="scientific">Anaerolinea thermophila (strain DSM 14523 / JCM 11388 / NBRC 100420 / UNI-1)</name>
    <dbReference type="NCBI Taxonomy" id="926569"/>
    <lineage>
        <taxon>Bacteria</taxon>
        <taxon>Bacillati</taxon>
        <taxon>Chloroflexota</taxon>
        <taxon>Anaerolineae</taxon>
        <taxon>Anaerolineales</taxon>
        <taxon>Anaerolineaceae</taxon>
        <taxon>Anaerolinea</taxon>
    </lineage>
</organism>
<dbReference type="STRING" id="926569.ANT_03690"/>
<dbReference type="Pfam" id="PF04389">
    <property type="entry name" value="Peptidase_M28"/>
    <property type="match status" value="1"/>
</dbReference>
<dbReference type="KEGG" id="atm:ANT_03690"/>
<dbReference type="GO" id="GO:0006508">
    <property type="term" value="P:proteolysis"/>
    <property type="evidence" value="ECO:0007669"/>
    <property type="project" value="InterPro"/>
</dbReference>
<evidence type="ECO:0000259" key="1">
    <source>
        <dbReference type="Pfam" id="PF04389"/>
    </source>
</evidence>
<name>E8N068_ANATU</name>
<dbReference type="GO" id="GO:0008235">
    <property type="term" value="F:metalloexopeptidase activity"/>
    <property type="evidence" value="ECO:0007669"/>
    <property type="project" value="InterPro"/>
</dbReference>
<dbReference type="InParanoid" id="E8N068"/>
<dbReference type="PANTHER" id="PTHR12147:SF26">
    <property type="entry name" value="PEPTIDASE M28 DOMAIN-CONTAINING PROTEIN"/>
    <property type="match status" value="1"/>
</dbReference>
<dbReference type="HOGENOM" id="CLU_692109_0_0_0"/>
<dbReference type="Gene3D" id="3.50.30.30">
    <property type="match status" value="1"/>
</dbReference>
<dbReference type="EMBL" id="AP012029">
    <property type="protein sequence ID" value="BAJ62403.1"/>
    <property type="molecule type" value="Genomic_DNA"/>
</dbReference>
<dbReference type="AlphaFoldDB" id="E8N068"/>
<accession>E8N068</accession>
<dbReference type="RefSeq" id="WP_013558800.1">
    <property type="nucleotide sequence ID" value="NC_014960.1"/>
</dbReference>
<evidence type="ECO:0000313" key="3">
    <source>
        <dbReference type="Proteomes" id="UP000008922"/>
    </source>
</evidence>
<reference evidence="2 3" key="1">
    <citation type="submission" date="2010-12" db="EMBL/GenBank/DDBJ databases">
        <title>Whole genome sequence of Anaerolinea thermophila UNI-1.</title>
        <authorList>
            <person name="Narita-Yamada S."/>
            <person name="Kishi E."/>
            <person name="Watanabe Y."/>
            <person name="Takasaki K."/>
            <person name="Ankai A."/>
            <person name="Oguchi A."/>
            <person name="Fukui S."/>
            <person name="Takahashi M."/>
            <person name="Yashiro I."/>
            <person name="Hosoyama A."/>
            <person name="Sekiguchi Y."/>
            <person name="Hanada S."/>
            <person name="Fujita N."/>
        </authorList>
    </citation>
    <scope>NUCLEOTIDE SEQUENCE [LARGE SCALE GENOMIC DNA]</scope>
    <source>
        <strain evidence="3">DSM 14523 / JCM 11388 / NBRC 100420 / UNI-1</strain>
    </source>
</reference>
<keyword evidence="3" id="KW-1185">Reference proteome</keyword>
<dbReference type="Gene3D" id="3.40.630.10">
    <property type="entry name" value="Zn peptidases"/>
    <property type="match status" value="1"/>
</dbReference>
<feature type="domain" description="Peptidase M28" evidence="1">
    <location>
        <begin position="210"/>
        <end position="391"/>
    </location>
</feature>
<dbReference type="OrthoDB" id="9789219at2"/>
<dbReference type="PANTHER" id="PTHR12147">
    <property type="entry name" value="METALLOPEPTIDASE M28 FAMILY MEMBER"/>
    <property type="match status" value="1"/>
</dbReference>
<dbReference type="eggNOG" id="COG2234">
    <property type="taxonomic scope" value="Bacteria"/>
</dbReference>
<gene>
    <name evidence="2" type="ordered locus">ANT_03690</name>
</gene>
<evidence type="ECO:0000313" key="2">
    <source>
        <dbReference type="EMBL" id="BAJ62403.1"/>
    </source>
</evidence>
<protein>
    <recommendedName>
        <fullName evidence="1">Peptidase M28 domain-containing protein</fullName>
    </recommendedName>
</protein>
<dbReference type="SUPFAM" id="SSF53187">
    <property type="entry name" value="Zn-dependent exopeptidases"/>
    <property type="match status" value="1"/>
</dbReference>
<sequence>MNIEDARRYLKMLCEDIPDRSVGSEGNRRAVAFFTELVSSFGWQTETMALPVIDWQERGADLRIGEQSFDVRVSPYSLGCAVEAPLISAETLKELERLEVEGRVLLLHGELTREKLMPKNFPFYNPEEHQRILALLGQKQPAALICATGRNAAVAGGVYPFPLIEDGDFDIPSVFTTEEAGQVLLSCVGKTVWLESRSNRIPAFADQVIARKGNNPDRRVVVSAHIDAKKGSPGTIDNAIGVVVLLFLAELLKEYHGDPGIELVPFNGEDYYAATGQMEYLRKNQGRFHTIWLNINLDGVGYKDGKTALSFFNLPESVKMHMDEILARYEGLVEGFPWVQGDHSIFIQQGCPAVAVISQWLLEHLDSQEITHTSKDAPSIVDPHKLVEIAVALKDFLNSLSELN</sequence>
<dbReference type="InterPro" id="IPR007484">
    <property type="entry name" value="Peptidase_M28"/>
</dbReference>
<dbReference type="InterPro" id="IPR045175">
    <property type="entry name" value="M28_fam"/>
</dbReference>
<dbReference type="Proteomes" id="UP000008922">
    <property type="component" value="Chromosome"/>
</dbReference>